<proteinExistence type="predicted"/>
<dbReference type="EMBL" id="LAQS01000060">
    <property type="protein sequence ID" value="KKZ70383.1"/>
    <property type="molecule type" value="Genomic_DNA"/>
</dbReference>
<organism evidence="1 2">
    <name type="scientific">Streptomyces showdoensis</name>
    <dbReference type="NCBI Taxonomy" id="68268"/>
    <lineage>
        <taxon>Bacteria</taxon>
        <taxon>Bacillati</taxon>
        <taxon>Actinomycetota</taxon>
        <taxon>Actinomycetes</taxon>
        <taxon>Kitasatosporales</taxon>
        <taxon>Streptomycetaceae</taxon>
        <taxon>Streptomyces</taxon>
    </lineage>
</organism>
<evidence type="ECO:0000313" key="2">
    <source>
        <dbReference type="Proteomes" id="UP000265325"/>
    </source>
</evidence>
<name>A0A2P2GFV1_STREW</name>
<reference evidence="1 2" key="1">
    <citation type="submission" date="2015-05" db="EMBL/GenBank/DDBJ databases">
        <title>Draft Genome assembly of Streptomyces showdoensis.</title>
        <authorList>
            <person name="Thapa K.K."/>
            <person name="Metsa-Ketela M."/>
        </authorList>
    </citation>
    <scope>NUCLEOTIDE SEQUENCE [LARGE SCALE GENOMIC DNA]</scope>
    <source>
        <strain evidence="1 2">ATCC 15227</strain>
    </source>
</reference>
<dbReference type="AlphaFoldDB" id="A0A2P2GFV1"/>
<keyword evidence="2" id="KW-1185">Reference proteome</keyword>
<dbReference type="RefSeq" id="WP_046911044.1">
    <property type="nucleotide sequence ID" value="NZ_BAAAXG010000012.1"/>
</dbReference>
<protein>
    <submittedName>
        <fullName evidence="1">Uncharacterized protein</fullName>
    </submittedName>
</protein>
<evidence type="ECO:0000313" key="1">
    <source>
        <dbReference type="EMBL" id="KKZ70383.1"/>
    </source>
</evidence>
<accession>A0A2P2GFV1</accession>
<comment type="caution">
    <text evidence="1">The sequence shown here is derived from an EMBL/GenBank/DDBJ whole genome shotgun (WGS) entry which is preliminary data.</text>
</comment>
<gene>
    <name evidence="1" type="ORF">VO63_29135</name>
</gene>
<sequence>MGVIQDRAVARLADPVLLGALLEPRARFLVERTHELEYERIDSVAALRVRKVAAQWPLFPPDSRRGTWSQVVPATTLSDFRWDGETAEPVWIDVLAELEIDVVAETDPGGLDSLVVKAVDAYDTLDEFRDQFRFLDLDAFMRSHGLVTVEDLRESGEYLRTEVKLRRPPVFDPGHPANRRTVAVDAAVVLGAADDVAGAVRAARLVAAAARDRPLPPGPFGVRVAPYALVAAFPAPAAQPPPAEPGLTRAQIEALLEGAGVAAVFLT</sequence>
<dbReference type="OrthoDB" id="4570796at2"/>
<dbReference type="Proteomes" id="UP000265325">
    <property type="component" value="Unassembled WGS sequence"/>
</dbReference>